<proteinExistence type="predicted"/>
<comment type="caution">
    <text evidence="1">The sequence shown here is derived from an EMBL/GenBank/DDBJ whole genome shotgun (WGS) entry which is preliminary data.</text>
</comment>
<evidence type="ECO:0000313" key="1">
    <source>
        <dbReference type="EMBL" id="KAJ7546603.1"/>
    </source>
</evidence>
<keyword evidence="2" id="KW-1185">Reference proteome</keyword>
<protein>
    <submittedName>
        <fullName evidence="1">Uncharacterized protein</fullName>
    </submittedName>
</protein>
<evidence type="ECO:0000313" key="2">
    <source>
        <dbReference type="Proteomes" id="UP001162992"/>
    </source>
</evidence>
<accession>A0ACC2CX52</accession>
<organism evidence="1 2">
    <name type="scientific">Diphasiastrum complanatum</name>
    <name type="common">Issler's clubmoss</name>
    <name type="synonym">Lycopodium complanatum</name>
    <dbReference type="NCBI Taxonomy" id="34168"/>
    <lineage>
        <taxon>Eukaryota</taxon>
        <taxon>Viridiplantae</taxon>
        <taxon>Streptophyta</taxon>
        <taxon>Embryophyta</taxon>
        <taxon>Tracheophyta</taxon>
        <taxon>Lycopodiopsida</taxon>
        <taxon>Lycopodiales</taxon>
        <taxon>Lycopodiaceae</taxon>
        <taxon>Lycopodioideae</taxon>
        <taxon>Diphasiastrum</taxon>
    </lineage>
</organism>
<dbReference type="EMBL" id="CM055099">
    <property type="protein sequence ID" value="KAJ7546603.1"/>
    <property type="molecule type" value="Genomic_DNA"/>
</dbReference>
<name>A0ACC2CX52_DIPCM</name>
<dbReference type="Proteomes" id="UP001162992">
    <property type="component" value="Chromosome 8"/>
</dbReference>
<reference evidence="2" key="1">
    <citation type="journal article" date="2024" name="Proc. Natl. Acad. Sci. U.S.A.">
        <title>Extraordinary preservation of gene collinearity over three hundred million years revealed in homosporous lycophytes.</title>
        <authorList>
            <person name="Li C."/>
            <person name="Wickell D."/>
            <person name="Kuo L.Y."/>
            <person name="Chen X."/>
            <person name="Nie B."/>
            <person name="Liao X."/>
            <person name="Peng D."/>
            <person name="Ji J."/>
            <person name="Jenkins J."/>
            <person name="Williams M."/>
            <person name="Shu S."/>
            <person name="Plott C."/>
            <person name="Barry K."/>
            <person name="Rajasekar S."/>
            <person name="Grimwood J."/>
            <person name="Han X."/>
            <person name="Sun S."/>
            <person name="Hou Z."/>
            <person name="He W."/>
            <person name="Dai G."/>
            <person name="Sun C."/>
            <person name="Schmutz J."/>
            <person name="Leebens-Mack J.H."/>
            <person name="Li F.W."/>
            <person name="Wang L."/>
        </authorList>
    </citation>
    <scope>NUCLEOTIDE SEQUENCE [LARGE SCALE GENOMIC DNA]</scope>
    <source>
        <strain evidence="2">cv. PW_Plant_1</strain>
    </source>
</reference>
<sequence>MSFEDEGKQQYRAQEKLCLQPYGDPSDRMSSLHNRTDLKVVVNGKHTFFLNKKPLMCHCGHIARLYKSVIPKTACQGLLQMQLLDFPGGADVFELAARFCYCHGRMAITPFNVSKLRCAGEYLEMTENYREGNLIAITEMFLKDMMFWDWDDILNAFKECQDVFFLAEKTHVVERCVEALTIKIISTLSDYSPFSSSPDSVPYGVSRCNTWKRSSKHVSKTWWFSDLSILPISLMERVLKGLQMRNVDNKMLARFLLHYLRFSLPILSYSRVSVRKKSNQNEETLHDYRAKMQQQVLEKVVALLTSLERTSASCKSLFSLLRVSIALNASKLCGKQLERMIGSQLNTAILDNILIPSEPPRCSSLYDVDLVLRLVGYFLKERQTLPSTSVSESQITVTCSTKSSSPLQSPLTKVGRLMDKYIAEVAPDANLKPHKFQALTQSLPNCARPTHDGLYLAVDIYLEAHPSITEAEAFGICKVLNYQKLSPEGCKHLARNTRLPTRFALQVLLSQQSILSAALIESIKNERDSTNIRLLHGTSNAQLLRHSEPLIRHSEPLVRQSEPFLPISEPLVRRSEPFFQISEPLVAHSEPLAKFGYILRQNQELKTNLKQMHSKVVELERMSKTMRSEVAKHSRYKRLIC</sequence>
<gene>
    <name evidence="1" type="ORF">O6H91_08G046300</name>
</gene>